<evidence type="ECO:0000256" key="1">
    <source>
        <dbReference type="SAM" id="SignalP"/>
    </source>
</evidence>
<proteinExistence type="predicted"/>
<sequence>MRALVMVPAVLLTLAGTATAASAGNGTPSGAPPAANGYSVWCVSTTGARACFASYGDKVWVDDTKANGQSAAGTIVGKNWNRQCFNDRGADAGWVMCDFDVPEYQDAELWAVNNPFIGSQAYTDINTGNII</sequence>
<keyword evidence="3" id="KW-1185">Reference proteome</keyword>
<evidence type="ECO:0000313" key="2">
    <source>
        <dbReference type="EMBL" id="GLI00534.1"/>
    </source>
</evidence>
<evidence type="ECO:0008006" key="4">
    <source>
        <dbReference type="Google" id="ProtNLM"/>
    </source>
</evidence>
<comment type="caution">
    <text evidence="2">The sequence shown here is derived from an EMBL/GenBank/DDBJ whole genome shotgun (WGS) entry which is preliminary data.</text>
</comment>
<name>A0ABQ5R153_9ACTN</name>
<dbReference type="Proteomes" id="UP001144280">
    <property type="component" value="Unassembled WGS sequence"/>
</dbReference>
<reference evidence="2" key="1">
    <citation type="submission" date="2022-12" db="EMBL/GenBank/DDBJ databases">
        <title>New Phytohabitans aurantiacus sp. RD004123 nov., an actinomycete isolated from soil.</title>
        <authorList>
            <person name="Triningsih D.W."/>
            <person name="Harunari E."/>
            <person name="Igarashi Y."/>
        </authorList>
    </citation>
    <scope>NUCLEOTIDE SEQUENCE</scope>
    <source>
        <strain evidence="2">RD004123</strain>
    </source>
</reference>
<protein>
    <recommendedName>
        <fullName evidence="4">Secreted protein</fullName>
    </recommendedName>
</protein>
<dbReference type="EMBL" id="BSDI01000033">
    <property type="protein sequence ID" value="GLI00534.1"/>
    <property type="molecule type" value="Genomic_DNA"/>
</dbReference>
<organism evidence="2 3">
    <name type="scientific">Phytohabitans aurantiacus</name>
    <dbReference type="NCBI Taxonomy" id="3016789"/>
    <lineage>
        <taxon>Bacteria</taxon>
        <taxon>Bacillati</taxon>
        <taxon>Actinomycetota</taxon>
        <taxon>Actinomycetes</taxon>
        <taxon>Micromonosporales</taxon>
        <taxon>Micromonosporaceae</taxon>
    </lineage>
</organism>
<feature type="signal peptide" evidence="1">
    <location>
        <begin position="1"/>
        <end position="20"/>
    </location>
</feature>
<evidence type="ECO:0000313" key="3">
    <source>
        <dbReference type="Proteomes" id="UP001144280"/>
    </source>
</evidence>
<gene>
    <name evidence="2" type="ORF">Pa4123_58100</name>
</gene>
<feature type="chain" id="PRO_5047126455" description="Secreted protein" evidence="1">
    <location>
        <begin position="21"/>
        <end position="131"/>
    </location>
</feature>
<accession>A0ABQ5R153</accession>
<keyword evidence="1" id="KW-0732">Signal</keyword>